<dbReference type="Gene3D" id="3.40.50.300">
    <property type="entry name" value="P-loop containing nucleotide triphosphate hydrolases"/>
    <property type="match status" value="1"/>
</dbReference>
<gene>
    <name evidence="1" type="ORF">NK6_4127</name>
</gene>
<dbReference type="Pfam" id="PF13481">
    <property type="entry name" value="AAA_25"/>
    <property type="match status" value="1"/>
</dbReference>
<dbReference type="InterPro" id="IPR027417">
    <property type="entry name" value="P-loop_NTPase"/>
</dbReference>
<reference evidence="1 2" key="1">
    <citation type="submission" date="2014-11" db="EMBL/GenBank/DDBJ databases">
        <title>Symbiosis island explosion on the genome of extra-slow-growing strains of soybean bradyrhizobia with massive insertion sequences.</title>
        <authorList>
            <person name="Iida T."/>
            <person name="Minamisawa K."/>
        </authorList>
    </citation>
    <scope>NUCLEOTIDE SEQUENCE [LARGE SCALE GENOMIC DNA]</scope>
    <source>
        <strain evidence="1 2">NK6</strain>
    </source>
</reference>
<sequence>MIDTIRDAQTILGDDIGLVIIDTFAKLIAAAGGDENSAKDQGAVFANVQRVKNVTGVHVALIGHTGKDQNRGARGSNALLGDVDVMVTIGGDEIKSVTVTKANDAPEGPLFSFKSDVHEFGTDEDGDPITVNVVSSEEVSSQVATKGQEPKLKPNQQTAFAILHGAGSAGLTLEDWNAQAKDAGLGLKRKADLTDIRNALLSKGLVRQYGDRWRVSHD</sequence>
<protein>
    <submittedName>
        <fullName evidence="1">Uncharacterized protein</fullName>
    </submittedName>
</protein>
<organism evidence="1 2">
    <name type="scientific">Bradyrhizobium diazoefficiens</name>
    <dbReference type="NCBI Taxonomy" id="1355477"/>
    <lineage>
        <taxon>Bacteria</taxon>
        <taxon>Pseudomonadati</taxon>
        <taxon>Pseudomonadota</taxon>
        <taxon>Alphaproteobacteria</taxon>
        <taxon>Hyphomicrobiales</taxon>
        <taxon>Nitrobacteraceae</taxon>
        <taxon>Bradyrhizobium</taxon>
    </lineage>
</organism>
<evidence type="ECO:0000313" key="2">
    <source>
        <dbReference type="Proteomes" id="UP000063308"/>
    </source>
</evidence>
<name>A0A0E4BPC9_9BRAD</name>
<accession>A0A0E4BPC9</accession>
<dbReference type="AlphaFoldDB" id="A0A0E4BPC9"/>
<proteinExistence type="predicted"/>
<dbReference type="EMBL" id="AP014685">
    <property type="protein sequence ID" value="BAR57296.1"/>
    <property type="molecule type" value="Genomic_DNA"/>
</dbReference>
<dbReference type="Proteomes" id="UP000063308">
    <property type="component" value="Chromosome"/>
</dbReference>
<evidence type="ECO:0000313" key="1">
    <source>
        <dbReference type="EMBL" id="BAR57296.1"/>
    </source>
</evidence>